<keyword evidence="6" id="KW-1185">Reference proteome</keyword>
<dbReference type="SUPFAM" id="SSF102114">
    <property type="entry name" value="Radical SAM enzymes"/>
    <property type="match status" value="1"/>
</dbReference>
<proteinExistence type="predicted"/>
<dbReference type="GO" id="GO:0016829">
    <property type="term" value="F:lyase activity"/>
    <property type="evidence" value="ECO:0007669"/>
    <property type="project" value="UniProtKB-KW"/>
</dbReference>
<organism evidence="5 6">
    <name type="scientific">Chitinimonas taiwanensis DSM 18899</name>
    <dbReference type="NCBI Taxonomy" id="1121279"/>
    <lineage>
        <taxon>Bacteria</taxon>
        <taxon>Pseudomonadati</taxon>
        <taxon>Pseudomonadota</taxon>
        <taxon>Betaproteobacteria</taxon>
        <taxon>Neisseriales</taxon>
        <taxon>Chitinibacteraceae</taxon>
        <taxon>Chitinimonas</taxon>
    </lineage>
</organism>
<keyword evidence="2" id="KW-0408">Iron</keyword>
<dbReference type="InterPro" id="IPR007197">
    <property type="entry name" value="rSAM"/>
</dbReference>
<keyword evidence="5" id="KW-0456">Lyase</keyword>
<accession>A0A1K2HAZ0</accession>
<dbReference type="Proteomes" id="UP000186513">
    <property type="component" value="Unassembled WGS sequence"/>
</dbReference>
<reference evidence="5 6" key="1">
    <citation type="submission" date="2016-11" db="EMBL/GenBank/DDBJ databases">
        <authorList>
            <person name="Jaros S."/>
            <person name="Januszkiewicz K."/>
            <person name="Wedrychowicz H."/>
        </authorList>
    </citation>
    <scope>NUCLEOTIDE SEQUENCE [LARGE SCALE GENOMIC DNA]</scope>
    <source>
        <strain evidence="5 6">DSM 18899</strain>
    </source>
</reference>
<keyword evidence="1" id="KW-0479">Metal-binding</keyword>
<gene>
    <name evidence="5" type="ORF">SAMN02745887_00858</name>
</gene>
<feature type="domain" description="Radical SAM core" evidence="4">
    <location>
        <begin position="66"/>
        <end position="244"/>
    </location>
</feature>
<dbReference type="EMBL" id="FPKR01000003">
    <property type="protein sequence ID" value="SFZ73498.1"/>
    <property type="molecule type" value="Genomic_DNA"/>
</dbReference>
<dbReference type="Gene3D" id="3.80.30.30">
    <property type="match status" value="1"/>
</dbReference>
<evidence type="ECO:0000313" key="6">
    <source>
        <dbReference type="Proteomes" id="UP000186513"/>
    </source>
</evidence>
<dbReference type="Pfam" id="PF04055">
    <property type="entry name" value="Radical_SAM"/>
    <property type="match status" value="1"/>
</dbReference>
<dbReference type="AlphaFoldDB" id="A0A1K2HAZ0"/>
<dbReference type="STRING" id="1121279.SAMN02745887_00858"/>
<dbReference type="GO" id="GO:0046872">
    <property type="term" value="F:metal ion binding"/>
    <property type="evidence" value="ECO:0007669"/>
    <property type="project" value="UniProtKB-KW"/>
</dbReference>
<dbReference type="InterPro" id="IPR058240">
    <property type="entry name" value="rSAM_sf"/>
</dbReference>
<dbReference type="SFLD" id="SFLDG01084">
    <property type="entry name" value="Uncharacterised_Radical_SAM_Su"/>
    <property type="match status" value="1"/>
</dbReference>
<evidence type="ECO:0000259" key="4">
    <source>
        <dbReference type="Pfam" id="PF04055"/>
    </source>
</evidence>
<dbReference type="PANTHER" id="PTHR43432:SF3">
    <property type="entry name" value="SLR0285 PROTEIN"/>
    <property type="match status" value="1"/>
</dbReference>
<evidence type="ECO:0000256" key="1">
    <source>
        <dbReference type="ARBA" id="ARBA00022723"/>
    </source>
</evidence>
<dbReference type="RefSeq" id="WP_072427404.1">
    <property type="nucleotide sequence ID" value="NZ_FPKR01000003.1"/>
</dbReference>
<dbReference type="NCBIfam" id="NF033668">
    <property type="entry name" value="rSAM_PA0069"/>
    <property type="match status" value="1"/>
</dbReference>
<dbReference type="PANTHER" id="PTHR43432">
    <property type="entry name" value="SLR0285 PROTEIN"/>
    <property type="match status" value="1"/>
</dbReference>
<sequence>MSQAIHGRGTGLQPDNRYAAEQRIAIDDGWAAEAATARPRTIVQLHPAKSIISRNQSPDLRFSQSINPYQGCEHGCIYCYARPSHAYLGFSPGLDFETQIVAKPNAVELLRTELARPGYQPEPISLGSNTDCYQPLERELQLTRGLLQVLLTTRHPTYVLTKNALIERDIDLLAEMAQQGLIKVMVSVTTLDRELARQMEPRASQPLRRLQSIEALARAGVPVGVLTAPMIPALNDHELEKILQASRDAGAVSAGYVLLRLPLELASLFEDWLATHYPLKRAHVLSVLRQCRGGQDYDARFGARMRGEGVFAELLARRFRLATQRLGLAGATWALDGSRFSAAALQGQLDLF</sequence>
<dbReference type="GO" id="GO:0051536">
    <property type="term" value="F:iron-sulfur cluster binding"/>
    <property type="evidence" value="ECO:0007669"/>
    <property type="project" value="UniProtKB-KW"/>
</dbReference>
<evidence type="ECO:0000256" key="2">
    <source>
        <dbReference type="ARBA" id="ARBA00023004"/>
    </source>
</evidence>
<dbReference type="InterPro" id="IPR040086">
    <property type="entry name" value="MJ0683-like"/>
</dbReference>
<protein>
    <submittedName>
        <fullName evidence="5">DNA repair photolyase</fullName>
    </submittedName>
</protein>
<name>A0A1K2HAZ0_9NEIS</name>
<dbReference type="OrthoDB" id="9785699at2"/>
<keyword evidence="3" id="KW-0411">Iron-sulfur</keyword>
<evidence type="ECO:0000256" key="3">
    <source>
        <dbReference type="ARBA" id="ARBA00023014"/>
    </source>
</evidence>
<evidence type="ECO:0000313" key="5">
    <source>
        <dbReference type="EMBL" id="SFZ73498.1"/>
    </source>
</evidence>
<dbReference type="SFLD" id="SFLDS00029">
    <property type="entry name" value="Radical_SAM"/>
    <property type="match status" value="1"/>
</dbReference>
<dbReference type="CDD" id="cd01335">
    <property type="entry name" value="Radical_SAM"/>
    <property type="match status" value="1"/>
</dbReference>